<name>A0A2Z6ZTD1_9LAMI</name>
<sequence length="58" mass="6270">MRAAMRDRLHEAAPIVATAGHQNCGVSRATKRDISRDAAPFDRPAAASRAESARIVRI</sequence>
<evidence type="ECO:0000313" key="2">
    <source>
        <dbReference type="Proteomes" id="UP000250235"/>
    </source>
</evidence>
<accession>A0A2Z6ZTD1</accession>
<dbReference type="Proteomes" id="UP000250235">
    <property type="component" value="Unassembled WGS sequence"/>
</dbReference>
<reference evidence="1 2" key="1">
    <citation type="journal article" date="2015" name="Proc. Natl. Acad. Sci. U.S.A.">
        <title>The resurrection genome of Boea hygrometrica: A blueprint for survival of dehydration.</title>
        <authorList>
            <person name="Xiao L."/>
            <person name="Yang G."/>
            <person name="Zhang L."/>
            <person name="Yang X."/>
            <person name="Zhao S."/>
            <person name="Ji Z."/>
            <person name="Zhou Q."/>
            <person name="Hu M."/>
            <person name="Wang Y."/>
            <person name="Chen M."/>
            <person name="Xu Y."/>
            <person name="Jin H."/>
            <person name="Xiao X."/>
            <person name="Hu G."/>
            <person name="Bao F."/>
            <person name="Hu Y."/>
            <person name="Wan P."/>
            <person name="Li L."/>
            <person name="Deng X."/>
            <person name="Kuang T."/>
            <person name="Xiang C."/>
            <person name="Zhu J.K."/>
            <person name="Oliver M.J."/>
            <person name="He Y."/>
        </authorList>
    </citation>
    <scope>NUCLEOTIDE SEQUENCE [LARGE SCALE GENOMIC DNA]</scope>
    <source>
        <strain evidence="2">cv. XS01</strain>
    </source>
</reference>
<evidence type="ECO:0000313" key="1">
    <source>
        <dbReference type="EMBL" id="KZT76442.1"/>
    </source>
</evidence>
<dbReference type="AlphaFoldDB" id="A0A2Z6ZTD1"/>
<organism evidence="1 2">
    <name type="scientific">Dorcoceras hygrometricum</name>
    <dbReference type="NCBI Taxonomy" id="472368"/>
    <lineage>
        <taxon>Eukaryota</taxon>
        <taxon>Viridiplantae</taxon>
        <taxon>Streptophyta</taxon>
        <taxon>Embryophyta</taxon>
        <taxon>Tracheophyta</taxon>
        <taxon>Spermatophyta</taxon>
        <taxon>Magnoliopsida</taxon>
        <taxon>eudicotyledons</taxon>
        <taxon>Gunneridae</taxon>
        <taxon>Pentapetalae</taxon>
        <taxon>asterids</taxon>
        <taxon>lamiids</taxon>
        <taxon>Lamiales</taxon>
        <taxon>Gesneriaceae</taxon>
        <taxon>Didymocarpoideae</taxon>
        <taxon>Trichosporeae</taxon>
        <taxon>Loxocarpinae</taxon>
        <taxon>Dorcoceras</taxon>
    </lineage>
</organism>
<keyword evidence="2" id="KW-1185">Reference proteome</keyword>
<protein>
    <submittedName>
        <fullName evidence="1">Uncharacterized protein</fullName>
    </submittedName>
</protein>
<gene>
    <name evidence="1" type="ORF">F511_46533</name>
</gene>
<dbReference type="EMBL" id="KV120626">
    <property type="protein sequence ID" value="KZT76442.1"/>
    <property type="molecule type" value="Genomic_DNA"/>
</dbReference>
<proteinExistence type="predicted"/>